<feature type="transmembrane region" description="Helical" evidence="1">
    <location>
        <begin position="28"/>
        <end position="50"/>
    </location>
</feature>
<evidence type="ECO:0008006" key="4">
    <source>
        <dbReference type="Google" id="ProtNLM"/>
    </source>
</evidence>
<feature type="transmembrane region" description="Helical" evidence="1">
    <location>
        <begin position="350"/>
        <end position="374"/>
    </location>
</feature>
<evidence type="ECO:0000256" key="1">
    <source>
        <dbReference type="SAM" id="Phobius"/>
    </source>
</evidence>
<proteinExistence type="predicted"/>
<feature type="transmembrane region" description="Helical" evidence="1">
    <location>
        <begin position="395"/>
        <end position="418"/>
    </location>
</feature>
<dbReference type="RefSeq" id="WP_166281884.1">
    <property type="nucleotide sequence ID" value="NZ_JAANNP010000006.1"/>
</dbReference>
<keyword evidence="1" id="KW-0812">Transmembrane</keyword>
<keyword evidence="3" id="KW-1185">Reference proteome</keyword>
<name>A0ABX0GWB5_9ACTN</name>
<dbReference type="EMBL" id="JAANNP010000006">
    <property type="protein sequence ID" value="NHC14391.1"/>
    <property type="molecule type" value="Genomic_DNA"/>
</dbReference>
<feature type="transmembrane region" description="Helical" evidence="1">
    <location>
        <begin position="201"/>
        <end position="217"/>
    </location>
</feature>
<dbReference type="Proteomes" id="UP000800981">
    <property type="component" value="Unassembled WGS sequence"/>
</dbReference>
<sequence length="466" mass="47504">MQQVMVDERRREGDHAVTRHGASRRARWAAVVGSALAAAVLGLCFLTTGVQSPFDEMAHFDYVAKLAEGDVPQVGEDLGQESLREFACRSEPTTPLGAACGATSVDPALAPFEGQSYTTEYFPTFYGVTAVVSKALGAVPGVSLLEAARLADLLWLCLGVAAVAALSLRLGARPTGAFAGATLLAAMPLVLLLGTSVTNDSAAIGWAALVLLVWLRLEAAPARRRVLLVGLIGLMGLTVKETTVPGLALAALLELRASMATGATSSPGGHGRPAAGRLRALVRPLALLALPALGYGVLAVLDDGARGVADPANKTYAFLISLATPQGEVLRDAVAAGLTPFAAPDDLPGVAAAVLAVTGVLALAFGVLSAGSAAHVVLRSTLPWRADTLTVVRQGFLVGALVTGPVFLVATRVTAGVAFYNPRYALPLAAVGAAAVFADLSRRWSAAVAGAALVVVGVLALGYLVA</sequence>
<organism evidence="2 3">
    <name type="scientific">Motilibacter deserti</name>
    <dbReference type="NCBI Taxonomy" id="2714956"/>
    <lineage>
        <taxon>Bacteria</taxon>
        <taxon>Bacillati</taxon>
        <taxon>Actinomycetota</taxon>
        <taxon>Actinomycetes</taxon>
        <taxon>Motilibacterales</taxon>
        <taxon>Motilibacteraceae</taxon>
        <taxon>Motilibacter</taxon>
    </lineage>
</organism>
<keyword evidence="1" id="KW-1133">Transmembrane helix</keyword>
<comment type="caution">
    <text evidence="2">The sequence shown here is derived from an EMBL/GenBank/DDBJ whole genome shotgun (WGS) entry which is preliminary data.</text>
</comment>
<evidence type="ECO:0000313" key="3">
    <source>
        <dbReference type="Proteomes" id="UP000800981"/>
    </source>
</evidence>
<accession>A0ABX0GWB5</accession>
<evidence type="ECO:0000313" key="2">
    <source>
        <dbReference type="EMBL" id="NHC14391.1"/>
    </source>
</evidence>
<keyword evidence="1" id="KW-0472">Membrane</keyword>
<feature type="transmembrane region" description="Helical" evidence="1">
    <location>
        <begin position="447"/>
        <end position="465"/>
    </location>
</feature>
<gene>
    <name evidence="2" type="ORF">G9H71_11440</name>
</gene>
<feature type="transmembrane region" description="Helical" evidence="1">
    <location>
        <begin position="153"/>
        <end position="170"/>
    </location>
</feature>
<reference evidence="2 3" key="1">
    <citation type="submission" date="2020-03" db="EMBL/GenBank/DDBJ databases">
        <title>Two novel Motilibacter sp.</title>
        <authorList>
            <person name="Liu S."/>
        </authorList>
    </citation>
    <scope>NUCLEOTIDE SEQUENCE [LARGE SCALE GENOMIC DNA]</scope>
    <source>
        <strain evidence="2 3">E257</strain>
    </source>
</reference>
<protein>
    <recommendedName>
        <fullName evidence="4">Dolichyl-phosphate-mannose-protein mannosyltransferase</fullName>
    </recommendedName>
</protein>